<dbReference type="PROSITE" id="PS50998">
    <property type="entry name" value="GLA_2"/>
    <property type="match status" value="1"/>
</dbReference>
<dbReference type="InterPro" id="IPR000742">
    <property type="entry name" value="EGF"/>
</dbReference>
<feature type="disulfide bond" evidence="10">
    <location>
        <begin position="115"/>
        <end position="124"/>
    </location>
</feature>
<comment type="caution">
    <text evidence="15">The sequence shown here is derived from an EMBL/GenBank/DDBJ whole genome shotgun (WGS) entry which is preliminary data.</text>
</comment>
<keyword evidence="3" id="KW-0964">Secreted</keyword>
<evidence type="ECO:0000256" key="1">
    <source>
        <dbReference type="ARBA" id="ARBA00004613"/>
    </source>
</evidence>
<dbReference type="Gene3D" id="2.10.25.10">
    <property type="entry name" value="Laminin"/>
    <property type="match status" value="2"/>
</dbReference>
<dbReference type="Proteomes" id="UP001369086">
    <property type="component" value="Unassembled WGS sequence"/>
</dbReference>
<dbReference type="Pfam" id="PF00008">
    <property type="entry name" value="EGF"/>
    <property type="match status" value="1"/>
</dbReference>
<dbReference type="SMART" id="SM00069">
    <property type="entry name" value="GLA"/>
    <property type="match status" value="1"/>
</dbReference>
<dbReference type="EMBL" id="JAHFZB010000014">
    <property type="protein sequence ID" value="KAK6481837.1"/>
    <property type="molecule type" value="Genomic_DNA"/>
</dbReference>
<feature type="domain" description="Gla" evidence="14">
    <location>
        <begin position="43"/>
        <end position="89"/>
    </location>
</feature>
<feature type="domain" description="Peptidase S1" evidence="13">
    <location>
        <begin position="194"/>
        <end position="406"/>
    </location>
</feature>
<keyword evidence="4 10" id="KW-0245">EGF-like domain</keyword>
<feature type="domain" description="EGF-like" evidence="12">
    <location>
        <begin position="89"/>
        <end position="125"/>
    </location>
</feature>
<dbReference type="PIRSF" id="PIRSF001143">
    <property type="entry name" value="Factor_X"/>
    <property type="match status" value="1"/>
</dbReference>
<dbReference type="PANTHER" id="PTHR24278:SF33">
    <property type="entry name" value="PROTEIN Z, VITAMIN K-DEPENDENT PLASMA GLYCOPROTEIN A"/>
    <property type="match status" value="1"/>
</dbReference>
<evidence type="ECO:0000256" key="7">
    <source>
        <dbReference type="ARBA" id="ARBA00022837"/>
    </source>
</evidence>
<dbReference type="PRINTS" id="PR00001">
    <property type="entry name" value="GLABLOOD"/>
</dbReference>
<dbReference type="Gene3D" id="2.40.10.10">
    <property type="entry name" value="Trypsin-like serine proteases"/>
    <property type="match status" value="2"/>
</dbReference>
<gene>
    <name evidence="15" type="ORF">HHUSO_G16342</name>
</gene>
<name>A0ABR0ZAJ9_HUSHU</name>
<dbReference type="PRINTS" id="PR00722">
    <property type="entry name" value="CHYMOTRYPSIN"/>
</dbReference>
<dbReference type="SUPFAM" id="SSF57196">
    <property type="entry name" value="EGF/Laminin"/>
    <property type="match status" value="1"/>
</dbReference>
<dbReference type="PROSITE" id="PS01187">
    <property type="entry name" value="EGF_CA"/>
    <property type="match status" value="1"/>
</dbReference>
<evidence type="ECO:0000259" key="13">
    <source>
        <dbReference type="PROSITE" id="PS50240"/>
    </source>
</evidence>
<proteinExistence type="predicted"/>
<dbReference type="SMART" id="SM00020">
    <property type="entry name" value="Tryp_SPc"/>
    <property type="match status" value="1"/>
</dbReference>
<evidence type="ECO:0000256" key="5">
    <source>
        <dbReference type="ARBA" id="ARBA00022670"/>
    </source>
</evidence>
<evidence type="ECO:0000256" key="4">
    <source>
        <dbReference type="ARBA" id="ARBA00022536"/>
    </source>
</evidence>
<sequence length="408" mass="46176">MVSVTLTGALWTIFLLICSINEAEQKVFLAKENADEILGRHKRANSKGEEILTGNIERECIEEVCTYEEAREVFKDTYNTDIFWSMYIDGDQCSPNPCLNGGVCADSVGRYDCICKAGFSGDRCETDNTQCLDNCNQFCKPGYKSYACFCAKGYELDKRDRNKCKAVVDFPCGKVKKPSSWNPVSPLCAEEECPWQVELKNEESKTFCNGVILSNKAVLTTASCTSKFANFRVFVGKQQKQVLYIKTINLHPRYRENSYENDIAVVKLREEIIFKKAVVPPCLPEKDFAENVLMKAGQKTKATSWQKGGDTFVELLLNIQGLNYEPLDWCQQKHNFTITSKMFCVQADNENALCKSSPGSPLITSHKDFSYLTGILIAAPSEYNCRNGYVYFKISRYLSWLKPLLRDA</sequence>
<dbReference type="PRINTS" id="PR00010">
    <property type="entry name" value="EGFBLOOD"/>
</dbReference>
<keyword evidence="8 10" id="KW-1015">Disulfide bond</keyword>
<dbReference type="PROSITE" id="PS00011">
    <property type="entry name" value="GLA_1"/>
    <property type="match status" value="1"/>
</dbReference>
<dbReference type="PROSITE" id="PS50240">
    <property type="entry name" value="TRYPSIN_DOM"/>
    <property type="match status" value="1"/>
</dbReference>
<feature type="chain" id="PRO_5045482530" evidence="11">
    <location>
        <begin position="24"/>
        <end position="408"/>
    </location>
</feature>
<evidence type="ECO:0000259" key="14">
    <source>
        <dbReference type="PROSITE" id="PS50998"/>
    </source>
</evidence>
<comment type="caution">
    <text evidence="10">Lacks conserved residue(s) required for the propagation of feature annotation.</text>
</comment>
<keyword evidence="2" id="KW-0301">Gamma-carboxyglutamic acid</keyword>
<evidence type="ECO:0000256" key="10">
    <source>
        <dbReference type="PROSITE-ProRule" id="PRU00076"/>
    </source>
</evidence>
<dbReference type="CDD" id="cd00054">
    <property type="entry name" value="EGF_CA"/>
    <property type="match status" value="1"/>
</dbReference>
<evidence type="ECO:0000256" key="8">
    <source>
        <dbReference type="ARBA" id="ARBA00023157"/>
    </source>
</evidence>
<dbReference type="PROSITE" id="PS50026">
    <property type="entry name" value="EGF_3"/>
    <property type="match status" value="1"/>
</dbReference>
<dbReference type="InterPro" id="IPR009003">
    <property type="entry name" value="Peptidase_S1_PA"/>
</dbReference>
<evidence type="ECO:0000313" key="15">
    <source>
        <dbReference type="EMBL" id="KAK6481837.1"/>
    </source>
</evidence>
<evidence type="ECO:0000256" key="11">
    <source>
        <dbReference type="SAM" id="SignalP"/>
    </source>
</evidence>
<dbReference type="InterPro" id="IPR000152">
    <property type="entry name" value="EGF-type_Asp/Asn_hydroxyl_site"/>
</dbReference>
<keyword evidence="5" id="KW-0645">Protease</keyword>
<dbReference type="InterPro" id="IPR050442">
    <property type="entry name" value="Peptidase_S1_coag_factors"/>
</dbReference>
<organism evidence="15 16">
    <name type="scientific">Huso huso</name>
    <name type="common">Beluga</name>
    <name type="synonym">Acipenser huso</name>
    <dbReference type="NCBI Taxonomy" id="61971"/>
    <lineage>
        <taxon>Eukaryota</taxon>
        <taxon>Metazoa</taxon>
        <taxon>Chordata</taxon>
        <taxon>Craniata</taxon>
        <taxon>Vertebrata</taxon>
        <taxon>Euteleostomi</taxon>
        <taxon>Actinopterygii</taxon>
        <taxon>Chondrostei</taxon>
        <taxon>Acipenseriformes</taxon>
        <taxon>Acipenseridae</taxon>
        <taxon>Huso</taxon>
    </lineage>
</organism>
<dbReference type="InterPro" id="IPR001314">
    <property type="entry name" value="Peptidase_S1A"/>
</dbReference>
<reference evidence="15 16" key="1">
    <citation type="submission" date="2021-05" db="EMBL/GenBank/DDBJ databases">
        <authorList>
            <person name="Zahm M."/>
            <person name="Klopp C."/>
            <person name="Cabau C."/>
            <person name="Kuhl H."/>
            <person name="Suciu R."/>
            <person name="Ciorpac M."/>
            <person name="Holostenco D."/>
            <person name="Gessner J."/>
            <person name="Wuertz S."/>
            <person name="Hohne C."/>
            <person name="Stock M."/>
            <person name="Gislard M."/>
            <person name="Lluch J."/>
            <person name="Milhes M."/>
            <person name="Lampietro C."/>
            <person name="Lopez Roques C."/>
            <person name="Donnadieu C."/>
            <person name="Du K."/>
            <person name="Schartl M."/>
            <person name="Guiguen Y."/>
        </authorList>
    </citation>
    <scope>NUCLEOTIDE SEQUENCE [LARGE SCALE GENOMIC DNA]</scope>
    <source>
        <strain evidence="15">Hh-F2</strain>
        <tissue evidence="15">Blood</tissue>
    </source>
</reference>
<evidence type="ECO:0000259" key="12">
    <source>
        <dbReference type="PROSITE" id="PS50026"/>
    </source>
</evidence>
<protein>
    <submittedName>
        <fullName evidence="15">Protein Z</fullName>
    </submittedName>
</protein>
<evidence type="ECO:0000256" key="2">
    <source>
        <dbReference type="ARBA" id="ARBA00022479"/>
    </source>
</evidence>
<dbReference type="InterPro" id="IPR001254">
    <property type="entry name" value="Trypsin_dom"/>
</dbReference>
<evidence type="ECO:0000313" key="16">
    <source>
        <dbReference type="Proteomes" id="UP001369086"/>
    </source>
</evidence>
<accession>A0ABR0ZAJ9</accession>
<evidence type="ECO:0000256" key="6">
    <source>
        <dbReference type="ARBA" id="ARBA00022801"/>
    </source>
</evidence>
<dbReference type="InterPro" id="IPR001881">
    <property type="entry name" value="EGF-like_Ca-bd_dom"/>
</dbReference>
<keyword evidence="6" id="KW-0378">Hydrolase</keyword>
<dbReference type="SUPFAM" id="SSF50494">
    <property type="entry name" value="Trypsin-like serine proteases"/>
    <property type="match status" value="1"/>
</dbReference>
<dbReference type="PANTHER" id="PTHR24278">
    <property type="entry name" value="COAGULATION FACTOR"/>
    <property type="match status" value="1"/>
</dbReference>
<dbReference type="PROSITE" id="PS01186">
    <property type="entry name" value="EGF_2"/>
    <property type="match status" value="1"/>
</dbReference>
<dbReference type="InterPro" id="IPR018097">
    <property type="entry name" value="EGF_Ca-bd_CS"/>
</dbReference>
<dbReference type="InterPro" id="IPR000294">
    <property type="entry name" value="GLA_domain"/>
</dbReference>
<dbReference type="SMART" id="SM00179">
    <property type="entry name" value="EGF_CA"/>
    <property type="match status" value="2"/>
</dbReference>
<dbReference type="SUPFAM" id="SSF57630">
    <property type="entry name" value="GLA-domain"/>
    <property type="match status" value="1"/>
</dbReference>
<dbReference type="InterPro" id="IPR012224">
    <property type="entry name" value="Pept_S1A_FX"/>
</dbReference>
<dbReference type="PROSITE" id="PS00010">
    <property type="entry name" value="ASX_HYDROXYL"/>
    <property type="match status" value="1"/>
</dbReference>
<dbReference type="Pfam" id="PF00594">
    <property type="entry name" value="Gla"/>
    <property type="match status" value="1"/>
</dbReference>
<dbReference type="InterPro" id="IPR035972">
    <property type="entry name" value="GLA-like_dom_SF"/>
</dbReference>
<dbReference type="Gene3D" id="4.10.740.10">
    <property type="entry name" value="Coagulation Factor IX"/>
    <property type="match status" value="1"/>
</dbReference>
<evidence type="ECO:0000256" key="3">
    <source>
        <dbReference type="ARBA" id="ARBA00022525"/>
    </source>
</evidence>
<feature type="signal peptide" evidence="11">
    <location>
        <begin position="1"/>
        <end position="23"/>
    </location>
</feature>
<dbReference type="Pfam" id="PF00089">
    <property type="entry name" value="Trypsin"/>
    <property type="match status" value="1"/>
</dbReference>
<dbReference type="InterPro" id="IPR043504">
    <property type="entry name" value="Peptidase_S1_PA_chymotrypsin"/>
</dbReference>
<dbReference type="InterPro" id="IPR017857">
    <property type="entry name" value="Coagulation_fac-like_Gla_dom"/>
</dbReference>
<dbReference type="SMART" id="SM00181">
    <property type="entry name" value="EGF"/>
    <property type="match status" value="2"/>
</dbReference>
<keyword evidence="9" id="KW-0325">Glycoprotein</keyword>
<keyword evidence="7" id="KW-0106">Calcium</keyword>
<comment type="subcellular location">
    <subcellularLocation>
        <location evidence="1">Secreted</location>
    </subcellularLocation>
</comment>
<keyword evidence="16" id="KW-1185">Reference proteome</keyword>
<dbReference type="PROSITE" id="PS00022">
    <property type="entry name" value="EGF_1"/>
    <property type="match status" value="1"/>
</dbReference>
<keyword evidence="11" id="KW-0732">Signal</keyword>
<evidence type="ECO:0000256" key="9">
    <source>
        <dbReference type="ARBA" id="ARBA00023180"/>
    </source>
</evidence>